<name>A0ABW0R727_9BACL</name>
<evidence type="ECO:0000259" key="7">
    <source>
        <dbReference type="PROSITE" id="PS50926"/>
    </source>
</evidence>
<dbReference type="GO" id="GO:0008168">
    <property type="term" value="F:methyltransferase activity"/>
    <property type="evidence" value="ECO:0007669"/>
    <property type="project" value="UniProtKB-KW"/>
</dbReference>
<evidence type="ECO:0000256" key="4">
    <source>
        <dbReference type="PROSITE-ProRule" id="PRU01024"/>
    </source>
</evidence>
<proteinExistence type="inferred from homology"/>
<evidence type="ECO:0000256" key="1">
    <source>
        <dbReference type="ARBA" id="ARBA00022603"/>
    </source>
</evidence>
<dbReference type="InterPro" id="IPR010280">
    <property type="entry name" value="U5_MeTrfase_fam"/>
</dbReference>
<dbReference type="InterPro" id="IPR029063">
    <property type="entry name" value="SAM-dependent_MTases_sf"/>
</dbReference>
<evidence type="ECO:0000256" key="3">
    <source>
        <dbReference type="ARBA" id="ARBA00022691"/>
    </source>
</evidence>
<feature type="region of interest" description="Disordered" evidence="6">
    <location>
        <begin position="1"/>
        <end position="27"/>
    </location>
</feature>
<organism evidence="8 9">
    <name type="scientific">Ureibacillus suwonensis</name>
    <dbReference type="NCBI Taxonomy" id="313007"/>
    <lineage>
        <taxon>Bacteria</taxon>
        <taxon>Bacillati</taxon>
        <taxon>Bacillota</taxon>
        <taxon>Bacilli</taxon>
        <taxon>Bacillales</taxon>
        <taxon>Caryophanaceae</taxon>
        <taxon>Ureibacillus</taxon>
    </lineage>
</organism>
<dbReference type="Proteomes" id="UP001595978">
    <property type="component" value="Unassembled WGS sequence"/>
</dbReference>
<evidence type="ECO:0000256" key="6">
    <source>
        <dbReference type="SAM" id="MobiDB-lite"/>
    </source>
</evidence>
<dbReference type="PROSITE" id="PS01230">
    <property type="entry name" value="TRMA_1"/>
    <property type="match status" value="1"/>
</dbReference>
<dbReference type="PANTHER" id="PTHR11061">
    <property type="entry name" value="RNA M5U METHYLTRANSFERASE"/>
    <property type="match status" value="1"/>
</dbReference>
<dbReference type="PANTHER" id="PTHR11061:SF45">
    <property type="match status" value="1"/>
</dbReference>
<accession>A0ABW0R727</accession>
<evidence type="ECO:0000313" key="9">
    <source>
        <dbReference type="Proteomes" id="UP001595978"/>
    </source>
</evidence>
<dbReference type="SUPFAM" id="SSF50249">
    <property type="entry name" value="Nucleic acid-binding proteins"/>
    <property type="match status" value="1"/>
</dbReference>
<dbReference type="RefSeq" id="WP_390308682.1">
    <property type="nucleotide sequence ID" value="NZ_JBHSNQ010000016.1"/>
</dbReference>
<dbReference type="CDD" id="cd02440">
    <property type="entry name" value="AdoMet_MTases"/>
    <property type="match status" value="1"/>
</dbReference>
<dbReference type="PROSITE" id="PS01231">
    <property type="entry name" value="TRMA_2"/>
    <property type="match status" value="1"/>
</dbReference>
<dbReference type="Pfam" id="PF05958">
    <property type="entry name" value="tRNA_U5-meth_tr"/>
    <property type="match status" value="1"/>
</dbReference>
<feature type="binding site" evidence="4">
    <location>
        <position position="359"/>
    </location>
    <ligand>
        <name>S-adenosyl-L-methionine</name>
        <dbReference type="ChEBI" id="CHEBI:59789"/>
    </ligand>
</feature>
<evidence type="ECO:0000256" key="2">
    <source>
        <dbReference type="ARBA" id="ARBA00022679"/>
    </source>
</evidence>
<feature type="binding site" evidence="4">
    <location>
        <position position="380"/>
    </location>
    <ligand>
        <name>S-adenosyl-L-methionine</name>
        <dbReference type="ChEBI" id="CHEBI:59789"/>
    </ligand>
</feature>
<keyword evidence="3 4" id="KW-0949">S-adenosyl-L-methionine</keyword>
<dbReference type="Gene3D" id="3.40.50.150">
    <property type="entry name" value="Vaccinia Virus protein VP39"/>
    <property type="match status" value="1"/>
</dbReference>
<dbReference type="NCBIfam" id="TIGR00479">
    <property type="entry name" value="rumA"/>
    <property type="match status" value="1"/>
</dbReference>
<feature type="domain" description="TRAM" evidence="7">
    <location>
        <begin position="48"/>
        <end position="106"/>
    </location>
</feature>
<keyword evidence="9" id="KW-1185">Reference proteome</keyword>
<comment type="similarity">
    <text evidence="4">Belongs to the class I-like SAM-binding methyltransferase superfamily. RNA M5U methyltransferase family.</text>
</comment>
<dbReference type="Gene3D" id="2.40.50.1070">
    <property type="match status" value="1"/>
</dbReference>
<dbReference type="Pfam" id="PF01938">
    <property type="entry name" value="TRAM"/>
    <property type="match status" value="1"/>
</dbReference>
<feature type="binding site" evidence="4">
    <location>
        <position position="330"/>
    </location>
    <ligand>
        <name>S-adenosyl-L-methionine</name>
        <dbReference type="ChEBI" id="CHEBI:59789"/>
    </ligand>
</feature>
<dbReference type="EC" id="2.1.1.190" evidence="8"/>
<protein>
    <submittedName>
        <fullName evidence="8">23S rRNA (Uracil(1939)-C(5))-methyltransferase RlmD</fullName>
        <ecNumber evidence="8">2.1.1.190</ecNumber>
    </submittedName>
</protein>
<reference evidence="9" key="1">
    <citation type="journal article" date="2019" name="Int. J. Syst. Evol. Microbiol.">
        <title>The Global Catalogue of Microorganisms (GCM) 10K type strain sequencing project: providing services to taxonomists for standard genome sequencing and annotation.</title>
        <authorList>
            <consortium name="The Broad Institute Genomics Platform"/>
            <consortium name="The Broad Institute Genome Sequencing Center for Infectious Disease"/>
            <person name="Wu L."/>
            <person name="Ma J."/>
        </authorList>
    </citation>
    <scope>NUCLEOTIDE SEQUENCE [LARGE SCALE GENOMIC DNA]</scope>
    <source>
        <strain evidence="9">CCUG 56331</strain>
    </source>
</reference>
<keyword evidence="1 4" id="KW-0489">Methyltransferase</keyword>
<dbReference type="InterPro" id="IPR030391">
    <property type="entry name" value="MeTrfase_TrmA_CS"/>
</dbReference>
<dbReference type="PROSITE" id="PS51687">
    <property type="entry name" value="SAM_MT_RNA_M5U"/>
    <property type="match status" value="1"/>
</dbReference>
<feature type="compositionally biased region" description="Basic and acidic residues" evidence="6">
    <location>
        <begin position="7"/>
        <end position="25"/>
    </location>
</feature>
<gene>
    <name evidence="8" type="primary">rlmD</name>
    <name evidence="8" type="ORF">ACFPOH_01570</name>
</gene>
<dbReference type="InterPro" id="IPR030390">
    <property type="entry name" value="MeTrfase_TrmA_AS"/>
</dbReference>
<dbReference type="PROSITE" id="PS50926">
    <property type="entry name" value="TRAM"/>
    <property type="match status" value="1"/>
</dbReference>
<dbReference type="Gene3D" id="2.40.50.140">
    <property type="entry name" value="Nucleic acid-binding proteins"/>
    <property type="match status" value="1"/>
</dbReference>
<dbReference type="SUPFAM" id="SSF53335">
    <property type="entry name" value="S-adenosyl-L-methionine-dependent methyltransferases"/>
    <property type="match status" value="1"/>
</dbReference>
<comment type="caution">
    <text evidence="8">The sequence shown here is derived from an EMBL/GenBank/DDBJ whole genome shotgun (WGS) entry which is preliminary data.</text>
</comment>
<dbReference type="InterPro" id="IPR012340">
    <property type="entry name" value="NA-bd_OB-fold"/>
</dbReference>
<evidence type="ECO:0000313" key="8">
    <source>
        <dbReference type="EMBL" id="MFC5540484.1"/>
    </source>
</evidence>
<evidence type="ECO:0000256" key="5">
    <source>
        <dbReference type="PROSITE-ProRule" id="PRU10015"/>
    </source>
</evidence>
<feature type="active site" description="Nucleophile" evidence="4">
    <location>
        <position position="455"/>
    </location>
</feature>
<sequence length="500" mass="55199">MRAAHFRQYEAERSGKNGEIRRDGPGKTIQTEDIDIESFPPRGIAAEDIRAGDLMVVTIKRIGINGEGVGYYKRKAVFVPGALPGEVVKAKAVLVEPTYISAALAEIEKTSGHRKTPECPVYDICGGCQLQHMDYAGQLAAKEELVREAFRRYVGDVPVPIRPIVGMADSWGYRHKAQLQAGVVSGRTVLGLYSPASRRLVDIAGCPVQQQDINQAAEAIRGIMEELGIPPYREKAREGLLRTVVLRKSAYSGELQVTFVLAKDRLPQAKQLIAAITARLPQVATIAVNIQPKDTPLVFGDRTRVLWGKPDIEERLGGLSYRLSPRAFFQINPVQTAVLYDYVKEAAALTGTERVVDAYCGTGTIALWLAEQAAEVRGIEEIAEAVRDARQNARFNGIGNVRFYHGKSEQLLPAWIKEGYRPDVIVVDPPRTGCDRKFLSAVIKARPKRFVYVSCNPATLAKDCKVLLDGGFAMEWIQPVDMFPQTSHVECCALIKRIDD</sequence>
<keyword evidence="2 4" id="KW-0808">Transferase</keyword>
<feature type="binding site" evidence="4">
    <location>
        <position position="428"/>
    </location>
    <ligand>
        <name>S-adenosyl-L-methionine</name>
        <dbReference type="ChEBI" id="CHEBI:59789"/>
    </ligand>
</feature>
<dbReference type="EMBL" id="JBHSNQ010000016">
    <property type="protein sequence ID" value="MFC5540484.1"/>
    <property type="molecule type" value="Genomic_DNA"/>
</dbReference>
<dbReference type="GO" id="GO:0032259">
    <property type="term" value="P:methylation"/>
    <property type="evidence" value="ECO:0007669"/>
    <property type="project" value="UniProtKB-KW"/>
</dbReference>
<dbReference type="InterPro" id="IPR002792">
    <property type="entry name" value="TRAM_dom"/>
</dbReference>
<feature type="active site" evidence="5">
    <location>
        <position position="455"/>
    </location>
</feature>